<feature type="transmembrane region" description="Helical" evidence="7">
    <location>
        <begin position="144"/>
        <end position="164"/>
    </location>
</feature>
<dbReference type="KEGG" id="rfo:REIFOR_02245"/>
<gene>
    <name evidence="8" type="ORF">REIFOR_02245</name>
</gene>
<evidence type="ECO:0000256" key="1">
    <source>
        <dbReference type="ARBA" id="ARBA00004651"/>
    </source>
</evidence>
<dbReference type="AlphaFoldDB" id="A0A2K8KRM3"/>
<dbReference type="Proteomes" id="UP000229757">
    <property type="component" value="Chromosome"/>
</dbReference>
<evidence type="ECO:0000256" key="4">
    <source>
        <dbReference type="ARBA" id="ARBA00022692"/>
    </source>
</evidence>
<dbReference type="PANTHER" id="PTHR33508">
    <property type="entry name" value="UPF0056 MEMBRANE PROTEIN YHCE"/>
    <property type="match status" value="1"/>
</dbReference>
<dbReference type="PANTHER" id="PTHR33508:SF1">
    <property type="entry name" value="UPF0056 MEMBRANE PROTEIN YHCE"/>
    <property type="match status" value="1"/>
</dbReference>
<reference evidence="8 9" key="1">
    <citation type="journal article" date="2017" name="Environ. Microbiol.">
        <title>Genomic and physiological analyses of 'Reinekea forsetii' reveal a versatile opportunistic lifestyle during spring algae blooms.</title>
        <authorList>
            <person name="Avci B."/>
            <person name="Hahnke R.L."/>
            <person name="Chafee M."/>
            <person name="Fischer T."/>
            <person name="Gruber-Vodicka H."/>
            <person name="Tegetmeyer H.E."/>
            <person name="Harder J."/>
            <person name="Fuchs B.M."/>
            <person name="Amann R.I."/>
            <person name="Teeling H."/>
        </authorList>
    </citation>
    <scope>NUCLEOTIDE SEQUENCE [LARGE SCALE GENOMIC DNA]</scope>
    <source>
        <strain evidence="8 9">Hel1_31_D35</strain>
    </source>
</reference>
<dbReference type="NCBIfam" id="TIGR00427">
    <property type="entry name" value="NAAT family transporter"/>
    <property type="match status" value="1"/>
</dbReference>
<organism evidence="8 9">
    <name type="scientific">Reinekea forsetii</name>
    <dbReference type="NCBI Taxonomy" id="1336806"/>
    <lineage>
        <taxon>Bacteria</taxon>
        <taxon>Pseudomonadati</taxon>
        <taxon>Pseudomonadota</taxon>
        <taxon>Gammaproteobacteria</taxon>
        <taxon>Oceanospirillales</taxon>
        <taxon>Saccharospirillaceae</taxon>
        <taxon>Reinekea</taxon>
    </lineage>
</organism>
<evidence type="ECO:0000256" key="6">
    <source>
        <dbReference type="ARBA" id="ARBA00023136"/>
    </source>
</evidence>
<feature type="transmembrane region" description="Helical" evidence="7">
    <location>
        <begin position="6"/>
        <end position="28"/>
    </location>
</feature>
<evidence type="ECO:0000313" key="9">
    <source>
        <dbReference type="Proteomes" id="UP000229757"/>
    </source>
</evidence>
<evidence type="ECO:0000256" key="2">
    <source>
        <dbReference type="ARBA" id="ARBA00009784"/>
    </source>
</evidence>
<keyword evidence="3" id="KW-1003">Cell membrane</keyword>
<dbReference type="GO" id="GO:0005886">
    <property type="term" value="C:plasma membrane"/>
    <property type="evidence" value="ECO:0007669"/>
    <property type="project" value="UniProtKB-SubCell"/>
</dbReference>
<dbReference type="EMBL" id="CP011797">
    <property type="protein sequence ID" value="ATX77378.1"/>
    <property type="molecule type" value="Genomic_DNA"/>
</dbReference>
<evidence type="ECO:0000313" key="8">
    <source>
        <dbReference type="EMBL" id="ATX77378.1"/>
    </source>
</evidence>
<keyword evidence="9" id="KW-1185">Reference proteome</keyword>
<protein>
    <recommendedName>
        <fullName evidence="7">UPF0056 membrane protein</fullName>
    </recommendedName>
</protein>
<evidence type="ECO:0000256" key="3">
    <source>
        <dbReference type="ARBA" id="ARBA00022475"/>
    </source>
</evidence>
<keyword evidence="4 7" id="KW-0812">Transmembrane</keyword>
<keyword evidence="5 7" id="KW-1133">Transmembrane helix</keyword>
<proteinExistence type="inferred from homology"/>
<comment type="similarity">
    <text evidence="2 7">Belongs to the UPF0056 (MarC) family.</text>
</comment>
<sequence>MFNLYISIAIKFLFLFAPFFVVSMFLVLTHGESQAAKRHIAIRATLVAGGIGTVLFFVGTPLFELIGITLDSFRIGSGALLFLTAVSLVNHGTRSHAKGLPNEERDDVSVVPLAIPIIVGPATIGTILVLGAELPSMTESLVGLLGMVTALFAVAGMLFISGSIEKLLGRTGLNILSKLSGLILAAMAAEIIFTGIDNFLN</sequence>
<comment type="subcellular location">
    <subcellularLocation>
        <location evidence="1 7">Cell membrane</location>
        <topology evidence="1 7">Multi-pass membrane protein</topology>
    </subcellularLocation>
</comment>
<keyword evidence="6 7" id="KW-0472">Membrane</keyword>
<dbReference type="InterPro" id="IPR002771">
    <property type="entry name" value="Multi_antbiot-R_MarC"/>
</dbReference>
<dbReference type="Pfam" id="PF01914">
    <property type="entry name" value="MarC"/>
    <property type="match status" value="1"/>
</dbReference>
<feature type="transmembrane region" description="Helical" evidence="7">
    <location>
        <begin position="176"/>
        <end position="196"/>
    </location>
</feature>
<feature type="transmembrane region" description="Helical" evidence="7">
    <location>
        <begin position="65"/>
        <end position="89"/>
    </location>
</feature>
<dbReference type="RefSeq" id="WP_100257640.1">
    <property type="nucleotide sequence ID" value="NZ_CP011797.1"/>
</dbReference>
<dbReference type="OrthoDB" id="21094at2"/>
<evidence type="ECO:0000256" key="5">
    <source>
        <dbReference type="ARBA" id="ARBA00022989"/>
    </source>
</evidence>
<evidence type="ECO:0000256" key="7">
    <source>
        <dbReference type="RuleBase" id="RU362048"/>
    </source>
</evidence>
<feature type="transmembrane region" description="Helical" evidence="7">
    <location>
        <begin position="40"/>
        <end position="59"/>
    </location>
</feature>
<feature type="transmembrane region" description="Helical" evidence="7">
    <location>
        <begin position="110"/>
        <end position="132"/>
    </location>
</feature>
<accession>A0A2K8KRM3</accession>
<name>A0A2K8KRM3_9GAMM</name>